<dbReference type="EMBL" id="CP030117">
    <property type="protein sequence ID" value="AWX58999.1"/>
    <property type="molecule type" value="Genomic_DNA"/>
</dbReference>
<dbReference type="InterPro" id="IPR050325">
    <property type="entry name" value="Prot/Nucl_acid_deglycase"/>
</dbReference>
<organism evidence="2 3">
    <name type="scientific">Brevibacillus brevis</name>
    <name type="common">Bacillus brevis</name>
    <dbReference type="NCBI Taxonomy" id="1393"/>
    <lineage>
        <taxon>Bacteria</taxon>
        <taxon>Bacillati</taxon>
        <taxon>Bacillota</taxon>
        <taxon>Bacilli</taxon>
        <taxon>Bacillales</taxon>
        <taxon>Paenibacillaceae</taxon>
        <taxon>Brevibacillus</taxon>
    </lineage>
</organism>
<dbReference type="Gene3D" id="3.40.50.880">
    <property type="match status" value="1"/>
</dbReference>
<protein>
    <submittedName>
        <fullName evidence="2">DJ-1 family protein</fullName>
    </submittedName>
</protein>
<dbReference type="Pfam" id="PF01965">
    <property type="entry name" value="DJ-1_PfpI"/>
    <property type="match status" value="1"/>
</dbReference>
<dbReference type="GO" id="GO:0005737">
    <property type="term" value="C:cytoplasm"/>
    <property type="evidence" value="ECO:0007669"/>
    <property type="project" value="TreeGrafter"/>
</dbReference>
<evidence type="ECO:0000313" key="2">
    <source>
        <dbReference type="EMBL" id="AWX58999.1"/>
    </source>
</evidence>
<feature type="domain" description="DJ-1/PfpI" evidence="1">
    <location>
        <begin position="2"/>
        <end position="177"/>
    </location>
</feature>
<proteinExistence type="predicted"/>
<dbReference type="CDD" id="cd03135">
    <property type="entry name" value="GATase1_DJ-1"/>
    <property type="match status" value="1"/>
</dbReference>
<accession>A0A2Z4MSB4</accession>
<dbReference type="SUPFAM" id="SSF52317">
    <property type="entry name" value="Class I glutamine amidotransferase-like"/>
    <property type="match status" value="1"/>
</dbReference>
<gene>
    <name evidence="2" type="ORF">AB432_029855</name>
</gene>
<dbReference type="Proteomes" id="UP000036061">
    <property type="component" value="Chromosome"/>
</dbReference>
<dbReference type="RefSeq" id="WP_048035400.1">
    <property type="nucleotide sequence ID" value="NZ_CP030117.1"/>
</dbReference>
<reference evidence="2 3" key="1">
    <citation type="journal article" date="2015" name="Genome Announc.">
        <title>Draft Genome Sequence of Brevibacillus brevis DZQ7, a Plant Growth-Promoting Rhizobacterium with Broad-Spectrum Antimicrobial Activity.</title>
        <authorList>
            <person name="Hou Q."/>
            <person name="Wang C."/>
            <person name="Hou X."/>
            <person name="Xia Z."/>
            <person name="Ye J."/>
            <person name="Liu K."/>
            <person name="Liu H."/>
            <person name="Wang J."/>
            <person name="Guo H."/>
            <person name="Yu X."/>
            <person name="Yang Y."/>
            <person name="Du B."/>
            <person name="Ding Y."/>
        </authorList>
    </citation>
    <scope>NUCLEOTIDE SEQUENCE [LARGE SCALE GENOMIC DNA]</scope>
    <source>
        <strain evidence="2 3">DZQ7</strain>
    </source>
</reference>
<sequence>MKKVCLLLPNGFEAVEASVFTDVIGWNKEEGDGTTELVTVGTRKELKCTWNFTVIPEMVIDDADVNDFDALALPGGFEQAGFYEDAYREDVLAFIREFEKQGKVIASICVGALPLGKSGILQGRKATTYNLNNQLRQKQLAAMGAHVIPDQSIVIDNNIITSYNPSTAFDVAFTLLESLTSRENTDNVKRLMGFLSAI</sequence>
<dbReference type="AlphaFoldDB" id="A0A2Z4MSB4"/>
<evidence type="ECO:0000259" key="1">
    <source>
        <dbReference type="Pfam" id="PF01965"/>
    </source>
</evidence>
<dbReference type="InterPro" id="IPR002818">
    <property type="entry name" value="DJ-1/PfpI"/>
</dbReference>
<evidence type="ECO:0000313" key="3">
    <source>
        <dbReference type="Proteomes" id="UP000036061"/>
    </source>
</evidence>
<dbReference type="PANTHER" id="PTHR48094:SF5">
    <property type="entry name" value="PROTEIN DJ-1 HOMOLOG"/>
    <property type="match status" value="1"/>
</dbReference>
<dbReference type="InterPro" id="IPR029062">
    <property type="entry name" value="Class_I_gatase-like"/>
</dbReference>
<dbReference type="PANTHER" id="PTHR48094">
    <property type="entry name" value="PROTEIN/NUCLEIC ACID DEGLYCASE DJ-1-RELATED"/>
    <property type="match status" value="1"/>
</dbReference>
<name>A0A2Z4MSB4_BREBE</name>